<organism evidence="1">
    <name type="scientific">metagenome</name>
    <dbReference type="NCBI Taxonomy" id="256318"/>
    <lineage>
        <taxon>unclassified sequences</taxon>
        <taxon>metagenomes</taxon>
    </lineage>
</organism>
<reference evidence="1" key="1">
    <citation type="submission" date="2018-07" db="EMBL/GenBank/DDBJ databases">
        <authorList>
            <person name="Quirk P.G."/>
            <person name="Krulwich T.A."/>
        </authorList>
    </citation>
    <scope>NUCLEOTIDE SEQUENCE</scope>
</reference>
<dbReference type="AlphaFoldDB" id="A0A380T9W3"/>
<sequence length="41" mass="4894">MNLHHLYSSDELLNFFMGKNTPERQDFIIDNLRVEKDLVEA</sequence>
<gene>
    <name evidence="1" type="ORF">DF3PB_1010002</name>
</gene>
<protein>
    <submittedName>
        <fullName evidence="1">Uncharacterized protein</fullName>
    </submittedName>
</protein>
<proteinExistence type="predicted"/>
<name>A0A380T9W3_9ZZZZ</name>
<accession>A0A380T9W3</accession>
<dbReference type="EMBL" id="UIDG01000004">
    <property type="protein sequence ID" value="SUS03567.1"/>
    <property type="molecule type" value="Genomic_DNA"/>
</dbReference>
<evidence type="ECO:0000313" key="1">
    <source>
        <dbReference type="EMBL" id="SUS03567.1"/>
    </source>
</evidence>